<reference evidence="10" key="1">
    <citation type="journal article" date="2019" name="Int. J. Syst. Evol. Microbiol.">
        <title>The Global Catalogue of Microorganisms (GCM) 10K type strain sequencing project: providing services to taxonomists for standard genome sequencing and annotation.</title>
        <authorList>
            <consortium name="The Broad Institute Genomics Platform"/>
            <consortium name="The Broad Institute Genome Sequencing Center for Infectious Disease"/>
            <person name="Wu L."/>
            <person name="Ma J."/>
        </authorList>
    </citation>
    <scope>NUCLEOTIDE SEQUENCE [LARGE SCALE GENOMIC DNA]</scope>
    <source>
        <strain evidence="10">CGMCC 1.8957</strain>
    </source>
</reference>
<evidence type="ECO:0000256" key="3">
    <source>
        <dbReference type="ARBA" id="ARBA00022676"/>
    </source>
</evidence>
<sequence>MSLAERLRSAGPLLVLGLLALALRGADFGNPIIHTDEQYYALVGSRMWHGALPYIDLWDRKPIGLFLIYAATRLLPGDGIVAYQGVALLFAVGAAWAIGRAARIAGANAAGALIAGAAYLVWLPMLSGRAGQSPVFFNLFMALGAVLLLRLPALAERRDRRAIVWSGAGACLLAGLAIQTKYTPAVEGALFGLAHLFYLRRAGAKLGMLGAGGLVWLALGLAPTLAAIGFYWQLGPAAFRAFWYDNFTSIFARGHYSYPIDLTLRRLAGISAQLLLLVLCAATALRRDSQRPEIRLAAAWLGAALVPFVLLGVFFDHYALPLLPPLLTLAAVTFGRHRRIALAIVAAGLTVFAVEAAIRPDDAPGVRALARVVKANSGHECPYVFIGDAIVYQLADACIPTAYAFPSTLAYAPEQGATGIDEAAEVRRILAHRPPVIVSASRPLAEWNPQSHAAVAAALARAYRPVFIAPRGDYRAIVYLRNDRAYQR</sequence>
<evidence type="ECO:0000256" key="6">
    <source>
        <dbReference type="ARBA" id="ARBA00022989"/>
    </source>
</evidence>
<dbReference type="PANTHER" id="PTHR33908:SF11">
    <property type="entry name" value="MEMBRANE PROTEIN"/>
    <property type="match status" value="1"/>
</dbReference>
<feature type="transmembrane region" description="Helical" evidence="8">
    <location>
        <begin position="267"/>
        <end position="285"/>
    </location>
</feature>
<feature type="transmembrane region" description="Helical" evidence="8">
    <location>
        <begin position="105"/>
        <end position="123"/>
    </location>
</feature>
<feature type="transmembrane region" description="Helical" evidence="8">
    <location>
        <begin position="297"/>
        <end position="320"/>
    </location>
</feature>
<feature type="transmembrane region" description="Helical" evidence="8">
    <location>
        <begin position="214"/>
        <end position="234"/>
    </location>
</feature>
<name>A0ABQ3LJZ8_9SPHN</name>
<feature type="transmembrane region" description="Helical" evidence="8">
    <location>
        <begin position="162"/>
        <end position="179"/>
    </location>
</feature>
<evidence type="ECO:0000313" key="9">
    <source>
        <dbReference type="EMBL" id="GHH13496.1"/>
    </source>
</evidence>
<dbReference type="EMBL" id="BNAQ01000002">
    <property type="protein sequence ID" value="GHH13496.1"/>
    <property type="molecule type" value="Genomic_DNA"/>
</dbReference>
<feature type="transmembrane region" description="Helical" evidence="8">
    <location>
        <begin position="340"/>
        <end position="358"/>
    </location>
</feature>
<proteinExistence type="predicted"/>
<feature type="transmembrane region" description="Helical" evidence="8">
    <location>
        <begin position="185"/>
        <end position="202"/>
    </location>
</feature>
<dbReference type="RefSeq" id="WP_189675654.1">
    <property type="nucleotide sequence ID" value="NZ_BNAQ01000002.1"/>
</dbReference>
<comment type="subcellular location">
    <subcellularLocation>
        <location evidence="1">Cell membrane</location>
        <topology evidence="1">Multi-pass membrane protein</topology>
    </subcellularLocation>
</comment>
<feature type="transmembrane region" description="Helical" evidence="8">
    <location>
        <begin position="135"/>
        <end position="155"/>
    </location>
</feature>
<evidence type="ECO:0000256" key="8">
    <source>
        <dbReference type="SAM" id="Phobius"/>
    </source>
</evidence>
<comment type="caution">
    <text evidence="9">The sequence shown here is derived from an EMBL/GenBank/DDBJ whole genome shotgun (WGS) entry which is preliminary data.</text>
</comment>
<keyword evidence="3" id="KW-0328">Glycosyltransferase</keyword>
<keyword evidence="10" id="KW-1185">Reference proteome</keyword>
<dbReference type="PANTHER" id="PTHR33908">
    <property type="entry name" value="MANNOSYLTRANSFERASE YKCB-RELATED"/>
    <property type="match status" value="1"/>
</dbReference>
<evidence type="ECO:0000256" key="5">
    <source>
        <dbReference type="ARBA" id="ARBA00022692"/>
    </source>
</evidence>
<keyword evidence="7 8" id="KW-0472">Membrane</keyword>
<keyword evidence="6 8" id="KW-1133">Transmembrane helix</keyword>
<keyword evidence="5 8" id="KW-0812">Transmembrane</keyword>
<evidence type="ECO:0008006" key="11">
    <source>
        <dbReference type="Google" id="ProtNLM"/>
    </source>
</evidence>
<protein>
    <recommendedName>
        <fullName evidence="11">Glycosyltransferase RgtA/B/C/D-like domain-containing protein</fullName>
    </recommendedName>
</protein>
<gene>
    <name evidence="9" type="ORF">GCM10008023_13820</name>
</gene>
<organism evidence="9 10">
    <name type="scientific">Sphingomonas glacialis</name>
    <dbReference type="NCBI Taxonomy" id="658225"/>
    <lineage>
        <taxon>Bacteria</taxon>
        <taxon>Pseudomonadati</taxon>
        <taxon>Pseudomonadota</taxon>
        <taxon>Alphaproteobacteria</taxon>
        <taxon>Sphingomonadales</taxon>
        <taxon>Sphingomonadaceae</taxon>
        <taxon>Sphingomonas</taxon>
    </lineage>
</organism>
<accession>A0ABQ3LJZ8</accession>
<evidence type="ECO:0000313" key="10">
    <source>
        <dbReference type="Proteomes" id="UP000652430"/>
    </source>
</evidence>
<feature type="transmembrane region" description="Helical" evidence="8">
    <location>
        <begin position="80"/>
        <end position="98"/>
    </location>
</feature>
<evidence type="ECO:0000256" key="2">
    <source>
        <dbReference type="ARBA" id="ARBA00022475"/>
    </source>
</evidence>
<evidence type="ECO:0000256" key="7">
    <source>
        <dbReference type="ARBA" id="ARBA00023136"/>
    </source>
</evidence>
<keyword evidence="4" id="KW-0808">Transferase</keyword>
<dbReference type="InterPro" id="IPR050297">
    <property type="entry name" value="LipidA_mod_glycosyltrf_83"/>
</dbReference>
<dbReference type="Proteomes" id="UP000652430">
    <property type="component" value="Unassembled WGS sequence"/>
</dbReference>
<keyword evidence="2" id="KW-1003">Cell membrane</keyword>
<evidence type="ECO:0000256" key="4">
    <source>
        <dbReference type="ARBA" id="ARBA00022679"/>
    </source>
</evidence>
<evidence type="ECO:0000256" key="1">
    <source>
        <dbReference type="ARBA" id="ARBA00004651"/>
    </source>
</evidence>